<reference evidence="1" key="1">
    <citation type="journal article" date="2020" name="Nature">
        <title>Giant virus diversity and host interactions through global metagenomics.</title>
        <authorList>
            <person name="Schulz F."/>
            <person name="Roux S."/>
            <person name="Paez-Espino D."/>
            <person name="Jungbluth S."/>
            <person name="Walsh D.A."/>
            <person name="Denef V.J."/>
            <person name="McMahon K.D."/>
            <person name="Konstantinidis K.T."/>
            <person name="Eloe-Fadrosh E.A."/>
            <person name="Kyrpides N.C."/>
            <person name="Woyke T."/>
        </authorList>
    </citation>
    <scope>NUCLEOTIDE SEQUENCE</scope>
    <source>
        <strain evidence="1">GVMAG-M-3300023184-88</strain>
    </source>
</reference>
<dbReference type="EMBL" id="MN740182">
    <property type="protein sequence ID" value="QHT92193.1"/>
    <property type="molecule type" value="Genomic_DNA"/>
</dbReference>
<organism evidence="1">
    <name type="scientific">viral metagenome</name>
    <dbReference type="NCBI Taxonomy" id="1070528"/>
    <lineage>
        <taxon>unclassified sequences</taxon>
        <taxon>metagenomes</taxon>
        <taxon>organismal metagenomes</taxon>
    </lineage>
</organism>
<protein>
    <submittedName>
        <fullName evidence="1">Uncharacterized protein</fullName>
    </submittedName>
</protein>
<accession>A0A6C0IL05</accession>
<sequence length="261" mass="30500">MENRRNNIIRGLRAEKNQNVGNGKNEFRKKAFNKHINAIEAYPNPIYTMNNVERAYDDAGFTLTNKVRTGRPYGIVEEQMLYPTHHIKSIPMASPIQEPVKEPMYEPAQVPMYEPIPIPMQVPRPVERKVPKVIRRQSVKRVQKEVLPKAQRRALSVKQKKPAGQKAQKDYKKDILIRLLELQAVEHGNGKDDRRKKAFQRHINAIMKYPYEIETIEDLRTIYRKAHLPTHGIAYKAIHKLIPLKNITRRKQVVYQPSSFL</sequence>
<proteinExistence type="predicted"/>
<evidence type="ECO:0000313" key="1">
    <source>
        <dbReference type="EMBL" id="QHT92193.1"/>
    </source>
</evidence>
<name>A0A6C0IL05_9ZZZZ</name>
<dbReference type="AlphaFoldDB" id="A0A6C0IL05"/>